<gene>
    <name evidence="3" type="primary">WBGene00093193</name>
</gene>
<evidence type="ECO:0000313" key="4">
    <source>
        <dbReference type="Proteomes" id="UP000005239"/>
    </source>
</evidence>
<organism evidence="3 4">
    <name type="scientific">Pristionchus pacificus</name>
    <name type="common">Parasitic nematode worm</name>
    <dbReference type="NCBI Taxonomy" id="54126"/>
    <lineage>
        <taxon>Eukaryota</taxon>
        <taxon>Metazoa</taxon>
        <taxon>Ecdysozoa</taxon>
        <taxon>Nematoda</taxon>
        <taxon>Chromadorea</taxon>
        <taxon>Rhabditida</taxon>
        <taxon>Rhabditina</taxon>
        <taxon>Diplogasteromorpha</taxon>
        <taxon>Diplogasteroidea</taxon>
        <taxon>Neodiplogasteridae</taxon>
        <taxon>Pristionchus</taxon>
    </lineage>
</organism>
<reference evidence="4" key="1">
    <citation type="journal article" date="2008" name="Nat. Genet.">
        <title>The Pristionchus pacificus genome provides a unique perspective on nematode lifestyle and parasitism.</title>
        <authorList>
            <person name="Dieterich C."/>
            <person name="Clifton S.W."/>
            <person name="Schuster L.N."/>
            <person name="Chinwalla A."/>
            <person name="Delehaunty K."/>
            <person name="Dinkelacker I."/>
            <person name="Fulton L."/>
            <person name="Fulton R."/>
            <person name="Godfrey J."/>
            <person name="Minx P."/>
            <person name="Mitreva M."/>
            <person name="Roeseler W."/>
            <person name="Tian H."/>
            <person name="Witte H."/>
            <person name="Yang S.P."/>
            <person name="Wilson R.K."/>
            <person name="Sommer R.J."/>
        </authorList>
    </citation>
    <scope>NUCLEOTIDE SEQUENCE [LARGE SCALE GENOMIC DNA]</scope>
    <source>
        <strain evidence="4">PS312</strain>
    </source>
</reference>
<evidence type="ECO:0000256" key="1">
    <source>
        <dbReference type="SAM" id="MobiDB-lite"/>
    </source>
</evidence>
<sequence>MFSTRFILLQLAVVLGSASALYYVGNYRRDTTSAGAAAPANSGLDIGGMLKPFVDAINQFIQLVTGTFAKAMEIPRSFISGIANGAGMGGQAQSGSAPSGGAAGSGAAPSSNAAPGNSAPSGGAQ</sequence>
<proteinExistence type="predicted"/>
<protein>
    <submittedName>
        <fullName evidence="3">Uncharacterized protein</fullName>
    </submittedName>
</protein>
<dbReference type="AlphaFoldDB" id="A0A2A6CPE9"/>
<evidence type="ECO:0000256" key="2">
    <source>
        <dbReference type="SAM" id="SignalP"/>
    </source>
</evidence>
<dbReference type="Proteomes" id="UP000005239">
    <property type="component" value="Unassembled WGS sequence"/>
</dbReference>
<accession>A0A8R1U5V7</accession>
<name>A0A2A6CPE9_PRIPA</name>
<feature type="region of interest" description="Disordered" evidence="1">
    <location>
        <begin position="87"/>
        <end position="125"/>
    </location>
</feature>
<keyword evidence="2" id="KW-0732">Signal</keyword>
<keyword evidence="4" id="KW-1185">Reference proteome</keyword>
<dbReference type="EnsemblMetazoa" id="PPA03639.1">
    <property type="protein sequence ID" value="PPA03639.1"/>
    <property type="gene ID" value="WBGene00093193"/>
</dbReference>
<feature type="signal peptide" evidence="2">
    <location>
        <begin position="1"/>
        <end position="20"/>
    </location>
</feature>
<feature type="chain" id="PRO_5043467144" evidence="2">
    <location>
        <begin position="21"/>
        <end position="125"/>
    </location>
</feature>
<reference evidence="3" key="2">
    <citation type="submission" date="2022-06" db="UniProtKB">
        <authorList>
            <consortium name="EnsemblMetazoa"/>
        </authorList>
    </citation>
    <scope>IDENTIFICATION</scope>
    <source>
        <strain evidence="3">PS312</strain>
    </source>
</reference>
<evidence type="ECO:0000313" key="3">
    <source>
        <dbReference type="EnsemblMetazoa" id="PPA03639.1"/>
    </source>
</evidence>
<feature type="compositionally biased region" description="Low complexity" evidence="1">
    <location>
        <begin position="93"/>
        <end position="125"/>
    </location>
</feature>
<accession>A0A2A6CPE9</accession>